<comment type="similarity">
    <text evidence="2">Belongs to the GST superfamily. Tau family.</text>
</comment>
<comment type="function">
    <text evidence="4">Is involved in the conjugation of reduced glutathione to a wide number of exogenous and endogenous hydrophobic electrophiles.</text>
</comment>
<keyword evidence="1 4" id="KW-0808">Transferase</keyword>
<evidence type="ECO:0000256" key="1">
    <source>
        <dbReference type="ARBA" id="ARBA00022679"/>
    </source>
</evidence>
<dbReference type="GO" id="GO:0006749">
    <property type="term" value="P:glutathione metabolic process"/>
    <property type="evidence" value="ECO:0007669"/>
    <property type="project" value="TreeGrafter"/>
</dbReference>
<evidence type="ECO:0000313" key="8">
    <source>
        <dbReference type="Proteomes" id="UP001291623"/>
    </source>
</evidence>
<proteinExistence type="inferred from homology"/>
<reference evidence="7" key="1">
    <citation type="submission" date="2023-12" db="EMBL/GenBank/DDBJ databases">
        <title>Genome assembly of Anisodus tanguticus.</title>
        <authorList>
            <person name="Wang Y.-J."/>
        </authorList>
    </citation>
    <scope>NUCLEOTIDE SEQUENCE</scope>
    <source>
        <strain evidence="7">KB-2021</strain>
        <tissue evidence="7">Leaf</tissue>
    </source>
</reference>
<dbReference type="InterPro" id="IPR040079">
    <property type="entry name" value="Glutathione_S-Trfase"/>
</dbReference>
<dbReference type="EMBL" id="JAVYJV010000012">
    <property type="protein sequence ID" value="KAK4358108.1"/>
    <property type="molecule type" value="Genomic_DNA"/>
</dbReference>
<comment type="caution">
    <text evidence="7">The sequence shown here is derived from an EMBL/GenBank/DDBJ whole genome shotgun (WGS) entry which is preliminary data.</text>
</comment>
<evidence type="ECO:0000259" key="5">
    <source>
        <dbReference type="PROSITE" id="PS50404"/>
    </source>
</evidence>
<dbReference type="GO" id="GO:0005829">
    <property type="term" value="C:cytosol"/>
    <property type="evidence" value="ECO:0007669"/>
    <property type="project" value="UniProtKB-SubCell"/>
</dbReference>
<keyword evidence="8" id="KW-1185">Reference proteome</keyword>
<evidence type="ECO:0000259" key="6">
    <source>
        <dbReference type="PROSITE" id="PS50405"/>
    </source>
</evidence>
<dbReference type="SUPFAM" id="SSF47616">
    <property type="entry name" value="GST C-terminal domain-like"/>
    <property type="match status" value="1"/>
</dbReference>
<accession>A0AAE1RUF2</accession>
<dbReference type="Gene3D" id="1.20.1050.10">
    <property type="match status" value="1"/>
</dbReference>
<dbReference type="PROSITE" id="PS50405">
    <property type="entry name" value="GST_CTER"/>
    <property type="match status" value="1"/>
</dbReference>
<dbReference type="SFLD" id="SFLDG00358">
    <property type="entry name" value="Main_(cytGST)"/>
    <property type="match status" value="1"/>
</dbReference>
<dbReference type="SUPFAM" id="SSF52833">
    <property type="entry name" value="Thioredoxin-like"/>
    <property type="match status" value="1"/>
</dbReference>
<dbReference type="SFLD" id="SFLDG01152">
    <property type="entry name" value="Main.3:_Omega-_and_Tau-like"/>
    <property type="match status" value="1"/>
</dbReference>
<dbReference type="PROSITE" id="PS50404">
    <property type="entry name" value="GST_NTER"/>
    <property type="match status" value="1"/>
</dbReference>
<dbReference type="InterPro" id="IPR036249">
    <property type="entry name" value="Thioredoxin-like_sf"/>
</dbReference>
<dbReference type="EC" id="2.5.1.18" evidence="4"/>
<evidence type="ECO:0000256" key="4">
    <source>
        <dbReference type="RuleBase" id="RU369102"/>
    </source>
</evidence>
<dbReference type="CDD" id="cd03058">
    <property type="entry name" value="GST_N_Tau"/>
    <property type="match status" value="1"/>
</dbReference>
<dbReference type="AlphaFoldDB" id="A0AAE1RUF2"/>
<dbReference type="InterPro" id="IPR045073">
    <property type="entry name" value="Omega/Tau-like"/>
</dbReference>
<dbReference type="Gene3D" id="3.40.30.10">
    <property type="entry name" value="Glutaredoxin"/>
    <property type="match status" value="1"/>
</dbReference>
<dbReference type="Proteomes" id="UP001291623">
    <property type="component" value="Unassembled WGS sequence"/>
</dbReference>
<feature type="domain" description="GST N-terminal" evidence="5">
    <location>
        <begin position="5"/>
        <end position="84"/>
    </location>
</feature>
<evidence type="ECO:0000313" key="7">
    <source>
        <dbReference type="EMBL" id="KAK4358108.1"/>
    </source>
</evidence>
<feature type="domain" description="GST C-terminal" evidence="6">
    <location>
        <begin position="90"/>
        <end position="230"/>
    </location>
</feature>
<evidence type="ECO:0000256" key="2">
    <source>
        <dbReference type="ARBA" id="ARBA00025743"/>
    </source>
</evidence>
<dbReference type="InterPro" id="IPR010987">
    <property type="entry name" value="Glutathione-S-Trfase_C-like"/>
</dbReference>
<dbReference type="InterPro" id="IPR004045">
    <property type="entry name" value="Glutathione_S-Trfase_N"/>
</dbReference>
<dbReference type="PANTHER" id="PTHR11260">
    <property type="entry name" value="GLUTATHIONE S-TRANSFERASE, GST, SUPERFAMILY, GST DOMAIN CONTAINING"/>
    <property type="match status" value="1"/>
</dbReference>
<evidence type="ECO:0000256" key="3">
    <source>
        <dbReference type="ARBA" id="ARBA00047960"/>
    </source>
</evidence>
<sequence>MEKESEVVFLGSWFISYCTRVRLALEIKGIQYEYIEQDLTNKSQELVNYNPVHKKVPVLVHKGKPIVESIVILGYVDDCWKYSHKLFPEEPYERAKVRFWINYYDQKSNGRQKTTVTPKPTFQKLWGPNYKAIEESNELLKVLEEGIARDFPKRSPFLNGENPGILDILIGSSACNVEAFNEAIGGRDLILEKYQCLYELVIALKNIPMMKQFLPIDHDLVAKIRKKFNLN</sequence>
<dbReference type="PANTHER" id="PTHR11260:SF622">
    <property type="entry name" value="GLUTATHIONE S-TRANSFERASE"/>
    <property type="match status" value="1"/>
</dbReference>
<keyword evidence="4" id="KW-0963">Cytoplasm</keyword>
<comment type="subcellular location">
    <subcellularLocation>
        <location evidence="4">Cytoplasm</location>
        <location evidence="4">Cytosol</location>
    </subcellularLocation>
</comment>
<dbReference type="GO" id="GO:0004364">
    <property type="term" value="F:glutathione transferase activity"/>
    <property type="evidence" value="ECO:0007669"/>
    <property type="project" value="UniProtKB-UniRule"/>
</dbReference>
<protein>
    <recommendedName>
        <fullName evidence="4">Glutathione S-transferase</fullName>
        <ecNumber evidence="4">2.5.1.18</ecNumber>
    </recommendedName>
</protein>
<comment type="catalytic activity">
    <reaction evidence="3 4">
        <text>RX + glutathione = an S-substituted glutathione + a halide anion + H(+)</text>
        <dbReference type="Rhea" id="RHEA:16437"/>
        <dbReference type="ChEBI" id="CHEBI:15378"/>
        <dbReference type="ChEBI" id="CHEBI:16042"/>
        <dbReference type="ChEBI" id="CHEBI:17792"/>
        <dbReference type="ChEBI" id="CHEBI:57925"/>
        <dbReference type="ChEBI" id="CHEBI:90779"/>
        <dbReference type="EC" id="2.5.1.18"/>
    </reaction>
</comment>
<dbReference type="SFLD" id="SFLDS00019">
    <property type="entry name" value="Glutathione_Transferase_(cytos"/>
    <property type="match status" value="1"/>
</dbReference>
<gene>
    <name evidence="7" type="ORF">RND71_023718</name>
</gene>
<dbReference type="Pfam" id="PF02798">
    <property type="entry name" value="GST_N"/>
    <property type="match status" value="1"/>
</dbReference>
<name>A0AAE1RUF2_9SOLA</name>
<organism evidence="7 8">
    <name type="scientific">Anisodus tanguticus</name>
    <dbReference type="NCBI Taxonomy" id="243964"/>
    <lineage>
        <taxon>Eukaryota</taxon>
        <taxon>Viridiplantae</taxon>
        <taxon>Streptophyta</taxon>
        <taxon>Embryophyta</taxon>
        <taxon>Tracheophyta</taxon>
        <taxon>Spermatophyta</taxon>
        <taxon>Magnoliopsida</taxon>
        <taxon>eudicotyledons</taxon>
        <taxon>Gunneridae</taxon>
        <taxon>Pentapetalae</taxon>
        <taxon>asterids</taxon>
        <taxon>lamiids</taxon>
        <taxon>Solanales</taxon>
        <taxon>Solanaceae</taxon>
        <taxon>Solanoideae</taxon>
        <taxon>Hyoscyameae</taxon>
        <taxon>Anisodus</taxon>
    </lineage>
</organism>
<dbReference type="InterPro" id="IPR036282">
    <property type="entry name" value="Glutathione-S-Trfase_C_sf"/>
</dbReference>
<dbReference type="FunFam" id="3.40.30.10:FF:000044">
    <property type="entry name" value="Glutathione S-transferase GSTU6"/>
    <property type="match status" value="1"/>
</dbReference>